<dbReference type="VEuPathDB" id="FungiDB:HMPREF1544_00201"/>
<sequence length="250" mass="28530">MPDSLFGEPVSVWKPVEPFEDDDEEFFFPDSTLDARQERQVFSQPKTESEQDNELMLDAEEKESESLLRICQVLMLSGIEYGACQSLEQPIAVSQMTSSLPWSEIDENGIRWKEVKEGEDQGCLYFIKAGSIPLKLSAIPNEDGSTKLSYYTKNTIGKYCPQDEDPAEVEKLYKSLVDEAKPSRLIVFLNTKVFGNFTMYDLLEFHLLMDAFLIALYKNLQANGPPTHRTLAGFFILYGIAYSLYYTFVK</sequence>
<keyword evidence="1" id="KW-1133">Transmembrane helix</keyword>
<evidence type="ECO:0000256" key="1">
    <source>
        <dbReference type="SAM" id="Phobius"/>
    </source>
</evidence>
<proteinExistence type="predicted"/>
<dbReference type="OrthoDB" id="2271038at2759"/>
<dbReference type="OMA" id="NTIGKYC"/>
<name>S2JXB3_MUCC1</name>
<organism evidence="2 3">
    <name type="scientific">Mucor circinelloides f. circinelloides (strain 1006PhL)</name>
    <name type="common">Mucormycosis agent</name>
    <name type="synonym">Calyptromyces circinelloides</name>
    <dbReference type="NCBI Taxonomy" id="1220926"/>
    <lineage>
        <taxon>Eukaryota</taxon>
        <taxon>Fungi</taxon>
        <taxon>Fungi incertae sedis</taxon>
        <taxon>Mucoromycota</taxon>
        <taxon>Mucoromycotina</taxon>
        <taxon>Mucoromycetes</taxon>
        <taxon>Mucorales</taxon>
        <taxon>Mucorineae</taxon>
        <taxon>Mucoraceae</taxon>
        <taxon>Mucor</taxon>
    </lineage>
</organism>
<keyword evidence="1" id="KW-0812">Transmembrane</keyword>
<evidence type="ECO:0000313" key="3">
    <source>
        <dbReference type="Proteomes" id="UP000014254"/>
    </source>
</evidence>
<dbReference type="EMBL" id="KE123896">
    <property type="protein sequence ID" value="EPB93127.1"/>
    <property type="molecule type" value="Genomic_DNA"/>
</dbReference>
<gene>
    <name evidence="2" type="ORF">HMPREF1544_00201</name>
</gene>
<dbReference type="AlphaFoldDB" id="S2JXB3"/>
<evidence type="ECO:0000313" key="2">
    <source>
        <dbReference type="EMBL" id="EPB93127.1"/>
    </source>
</evidence>
<keyword evidence="3" id="KW-1185">Reference proteome</keyword>
<dbReference type="Proteomes" id="UP000014254">
    <property type="component" value="Unassembled WGS sequence"/>
</dbReference>
<feature type="transmembrane region" description="Helical" evidence="1">
    <location>
        <begin position="229"/>
        <end position="248"/>
    </location>
</feature>
<reference evidence="3" key="1">
    <citation type="submission" date="2013-05" db="EMBL/GenBank/DDBJ databases">
        <title>The Genome sequence of Mucor circinelloides f. circinelloides 1006PhL.</title>
        <authorList>
            <consortium name="The Broad Institute Genomics Platform"/>
            <person name="Cuomo C."/>
            <person name="Earl A."/>
            <person name="Findley K."/>
            <person name="Lee S.C."/>
            <person name="Walker B."/>
            <person name="Young S."/>
            <person name="Zeng Q."/>
            <person name="Gargeya S."/>
            <person name="Fitzgerald M."/>
            <person name="Haas B."/>
            <person name="Abouelleil A."/>
            <person name="Allen A.W."/>
            <person name="Alvarado L."/>
            <person name="Arachchi H.M."/>
            <person name="Berlin A.M."/>
            <person name="Chapman S.B."/>
            <person name="Gainer-Dewar J."/>
            <person name="Goldberg J."/>
            <person name="Griggs A."/>
            <person name="Gujja S."/>
            <person name="Hansen M."/>
            <person name="Howarth C."/>
            <person name="Imamovic A."/>
            <person name="Ireland A."/>
            <person name="Larimer J."/>
            <person name="McCowan C."/>
            <person name="Murphy C."/>
            <person name="Pearson M."/>
            <person name="Poon T.W."/>
            <person name="Priest M."/>
            <person name="Roberts A."/>
            <person name="Saif S."/>
            <person name="Shea T."/>
            <person name="Sisk P."/>
            <person name="Sykes S."/>
            <person name="Wortman J."/>
            <person name="Nusbaum C."/>
            <person name="Birren B."/>
        </authorList>
    </citation>
    <scope>NUCLEOTIDE SEQUENCE [LARGE SCALE GENOMIC DNA]</scope>
    <source>
        <strain evidence="3">1006PhL</strain>
    </source>
</reference>
<accession>S2JXB3</accession>
<keyword evidence="1" id="KW-0472">Membrane</keyword>
<protein>
    <submittedName>
        <fullName evidence="2">Uncharacterized protein</fullName>
    </submittedName>
</protein>
<dbReference type="InParanoid" id="S2JXB3"/>